<evidence type="ECO:0008006" key="5">
    <source>
        <dbReference type="Google" id="ProtNLM"/>
    </source>
</evidence>
<dbReference type="SUPFAM" id="SSF52266">
    <property type="entry name" value="SGNH hydrolase"/>
    <property type="match status" value="1"/>
</dbReference>
<dbReference type="Gene3D" id="3.40.50.12690">
    <property type="match status" value="1"/>
</dbReference>
<comment type="caution">
    <text evidence="3">The sequence shown here is derived from an EMBL/GenBank/DDBJ whole genome shotgun (WGS) entry which is preliminary data.</text>
</comment>
<organism evidence="3 4">
    <name type="scientific">Grus japonensis</name>
    <name type="common">Japanese crane</name>
    <name type="synonym">Red-crowned crane</name>
    <dbReference type="NCBI Taxonomy" id="30415"/>
    <lineage>
        <taxon>Eukaryota</taxon>
        <taxon>Metazoa</taxon>
        <taxon>Chordata</taxon>
        <taxon>Craniata</taxon>
        <taxon>Vertebrata</taxon>
        <taxon>Euteleostomi</taxon>
        <taxon>Archelosauria</taxon>
        <taxon>Archosauria</taxon>
        <taxon>Dinosauria</taxon>
        <taxon>Saurischia</taxon>
        <taxon>Theropoda</taxon>
        <taxon>Coelurosauria</taxon>
        <taxon>Aves</taxon>
        <taxon>Neognathae</taxon>
        <taxon>Neoaves</taxon>
        <taxon>Gruiformes</taxon>
        <taxon>Gruidae</taxon>
        <taxon>Grus</taxon>
    </lineage>
</organism>
<gene>
    <name evidence="3" type="ORF">GRJ2_003351200</name>
</gene>
<evidence type="ECO:0000313" key="3">
    <source>
        <dbReference type="EMBL" id="GAB0208855.1"/>
    </source>
</evidence>
<dbReference type="AlphaFoldDB" id="A0ABC9YFK4"/>
<dbReference type="EMBL" id="BAAFJT010000293">
    <property type="protein sequence ID" value="GAB0208855.1"/>
    <property type="molecule type" value="Genomic_DNA"/>
</dbReference>
<accession>A0ABC9YFK4</accession>
<name>A0ABC9YFK4_GRUJA</name>
<reference evidence="3 4" key="1">
    <citation type="submission" date="2024-06" db="EMBL/GenBank/DDBJ databases">
        <title>The draft genome of Grus japonensis, version 3.</title>
        <authorList>
            <person name="Nabeshima K."/>
            <person name="Suzuki S."/>
            <person name="Onuma M."/>
        </authorList>
    </citation>
    <scope>NUCLEOTIDE SEQUENCE [LARGE SCALE GENOMIC DNA]</scope>
    <source>
        <strain evidence="3 4">451A</strain>
    </source>
</reference>
<feature type="compositionally biased region" description="Low complexity" evidence="2">
    <location>
        <begin position="142"/>
        <end position="153"/>
    </location>
</feature>
<protein>
    <recommendedName>
        <fullName evidence="5">SGNH hydrolase-type esterase domain-containing protein</fullName>
    </recommendedName>
</protein>
<feature type="region of interest" description="Disordered" evidence="2">
    <location>
        <begin position="100"/>
        <end position="156"/>
    </location>
</feature>
<feature type="compositionally biased region" description="Polar residues" evidence="2">
    <location>
        <begin position="100"/>
        <end position="110"/>
    </location>
</feature>
<evidence type="ECO:0000256" key="1">
    <source>
        <dbReference type="SAM" id="Coils"/>
    </source>
</evidence>
<feature type="coiled-coil region" evidence="1">
    <location>
        <begin position="60"/>
        <end position="87"/>
    </location>
</feature>
<keyword evidence="1" id="KW-0175">Coiled coil</keyword>
<evidence type="ECO:0000256" key="2">
    <source>
        <dbReference type="SAM" id="MobiDB-lite"/>
    </source>
</evidence>
<dbReference type="Gene3D" id="3.40.50.12700">
    <property type="match status" value="1"/>
</dbReference>
<sequence length="371" mass="40939">MVSTQQKALTSALARRHVATQTELPQKHAATQLSGCRECLSLALAEDGSSEIGCLRCDQVDDLLSLVAELREEVERLRSIREAEREIDWWSQALPSLRQKQGQLTDQNQGEGDPVSSPCQAEGSSLKEGSEWKQVHARHGRQQTFSSSPTSPSHVPLCNRYKALAVEGHSKEDMDDSQATPEVAPRPKRPMPRVVTTPTKKKRRVIVVGDSHLKGTEGPICRADPPLGEVCCLPRAHVKDIARKLPSLVQPSDYYPLLLLHVDGDKAETHNAKAIKRDFRVLGQSLKGSGAQVIFSSLLPVEGSNIGRNRRTQSINAWLCGWCQCHNFGFFDNGTAYTAPGLMNPDGIHPSQRGKRIFAQELARLIDRALN</sequence>
<dbReference type="CDD" id="cd00229">
    <property type="entry name" value="SGNH_hydrolase"/>
    <property type="match status" value="1"/>
</dbReference>
<feature type="region of interest" description="Disordered" evidence="2">
    <location>
        <begin position="169"/>
        <end position="200"/>
    </location>
</feature>
<evidence type="ECO:0000313" key="4">
    <source>
        <dbReference type="Proteomes" id="UP001623348"/>
    </source>
</evidence>
<keyword evidence="4" id="KW-1185">Reference proteome</keyword>
<dbReference type="Proteomes" id="UP001623348">
    <property type="component" value="Unassembled WGS sequence"/>
</dbReference>
<proteinExistence type="predicted"/>